<proteinExistence type="predicted"/>
<dbReference type="EMBL" id="CP092427">
    <property type="protein sequence ID" value="ULP35813.1"/>
    <property type="molecule type" value="Genomic_DNA"/>
</dbReference>
<evidence type="ECO:0000313" key="4">
    <source>
        <dbReference type="Proteomes" id="UP001055159"/>
    </source>
</evidence>
<accession>A0ABY3UAR1</accession>
<gene>
    <name evidence="3" type="ORF">MJO55_21555</name>
</gene>
<reference evidence="3" key="1">
    <citation type="submission" date="2022-08" db="EMBL/GenBank/DDBJ databases">
        <title>Whole genome sequencing of non-tuberculosis mycobacteria type-strains.</title>
        <authorList>
            <person name="Igarashi Y."/>
            <person name="Osugi A."/>
            <person name="Mitarai S."/>
        </authorList>
    </citation>
    <scope>NUCLEOTIDE SEQUENCE</scope>
    <source>
        <strain evidence="3">JCM 16372</strain>
    </source>
</reference>
<organism evidence="3 4">
    <name type="scientific">Mycolicibacterium rufum</name>
    <dbReference type="NCBI Taxonomy" id="318424"/>
    <lineage>
        <taxon>Bacteria</taxon>
        <taxon>Bacillati</taxon>
        <taxon>Actinomycetota</taxon>
        <taxon>Actinomycetes</taxon>
        <taxon>Mycobacteriales</taxon>
        <taxon>Mycobacteriaceae</taxon>
        <taxon>Mycolicibacterium</taxon>
    </lineage>
</organism>
<dbReference type="RefSeq" id="WP_239735407.1">
    <property type="nucleotide sequence ID" value="NZ_CP092427.2"/>
</dbReference>
<keyword evidence="2" id="KW-1133">Transmembrane helix</keyword>
<dbReference type="Proteomes" id="UP001055159">
    <property type="component" value="Chromosome"/>
</dbReference>
<evidence type="ECO:0000256" key="1">
    <source>
        <dbReference type="SAM" id="MobiDB-lite"/>
    </source>
</evidence>
<protein>
    <submittedName>
        <fullName evidence="3">Uncharacterized protein</fullName>
    </submittedName>
</protein>
<sequence>MTEIATATDNSATEMTAPPVGTDTPSVAEPAADPTPSAPSVIESVAVTVTQPTLPAVEPSVVAPVVVTATPTTVPVVSVTAVAPPSILQWFVLLTWFQLQWLVQQSLSGPGVVPGLTRLDTRSPMSSVFPNPSTTAFLATQLPWLQTTLNALGAMPMVTLQGMRLVDLPIDPALLQRMGMSLAGETAAVPAIAKALTDQVRSRLSGHLSLPCIGTFVRNVSLWALFTAAALGLLGLTGLTGIGTMLGFRQAKAGFALQASGLARFTGPGPLGVVREGGFVRIGSRRASAEPPRLRVVGTDMRDSA</sequence>
<keyword evidence="4" id="KW-1185">Reference proteome</keyword>
<feature type="compositionally biased region" description="Polar residues" evidence="1">
    <location>
        <begin position="1"/>
        <end position="14"/>
    </location>
</feature>
<feature type="region of interest" description="Disordered" evidence="1">
    <location>
        <begin position="1"/>
        <end position="38"/>
    </location>
</feature>
<feature type="transmembrane region" description="Helical" evidence="2">
    <location>
        <begin position="222"/>
        <end position="248"/>
    </location>
</feature>
<evidence type="ECO:0000256" key="2">
    <source>
        <dbReference type="SAM" id="Phobius"/>
    </source>
</evidence>
<keyword evidence="2" id="KW-0812">Transmembrane</keyword>
<evidence type="ECO:0000313" key="3">
    <source>
        <dbReference type="EMBL" id="ULP35813.1"/>
    </source>
</evidence>
<keyword evidence="2" id="KW-0472">Membrane</keyword>
<name>A0ABY3UAR1_9MYCO</name>